<evidence type="ECO:0000313" key="1">
    <source>
        <dbReference type="EMBL" id="TXK23322.1"/>
    </source>
</evidence>
<keyword evidence="2" id="KW-1185">Reference proteome</keyword>
<proteinExistence type="predicted"/>
<organism evidence="1 2">
    <name type="scientific">Pontibacter qinzhouensis</name>
    <dbReference type="NCBI Taxonomy" id="2603253"/>
    <lineage>
        <taxon>Bacteria</taxon>
        <taxon>Pseudomonadati</taxon>
        <taxon>Bacteroidota</taxon>
        <taxon>Cytophagia</taxon>
        <taxon>Cytophagales</taxon>
        <taxon>Hymenobacteraceae</taxon>
        <taxon>Pontibacter</taxon>
    </lineage>
</organism>
<dbReference type="Proteomes" id="UP000321926">
    <property type="component" value="Unassembled WGS sequence"/>
</dbReference>
<name>A0A5C8IQX8_9BACT</name>
<dbReference type="EMBL" id="VRTY01000149">
    <property type="protein sequence ID" value="TXK23322.1"/>
    <property type="molecule type" value="Genomic_DNA"/>
</dbReference>
<gene>
    <name evidence="1" type="ORF">FVR03_22755</name>
</gene>
<evidence type="ECO:0000313" key="2">
    <source>
        <dbReference type="Proteomes" id="UP000321926"/>
    </source>
</evidence>
<sequence length="142" mass="16590">MSADEKQKFTLAAIDDWYFWSRVSWVRFVYVYADNEENRRLGRVGQSTGTRYGTRNLDLIPSHKKPKQRNRSTKTIRYFDTGKSKIRDASGRYTTNKNQAINGNWRSFRPGLVTIMTGIWSFERGKFVSSFDDFIIQNQPSG</sequence>
<accession>A0A5C8IQX8</accession>
<dbReference type="AlphaFoldDB" id="A0A5C8IQX8"/>
<dbReference type="RefSeq" id="WP_147924081.1">
    <property type="nucleotide sequence ID" value="NZ_VRTY01000149.1"/>
</dbReference>
<reference evidence="1 2" key="1">
    <citation type="submission" date="2019-08" db="EMBL/GenBank/DDBJ databases">
        <authorList>
            <person name="Shi S."/>
        </authorList>
    </citation>
    <scope>NUCLEOTIDE SEQUENCE [LARGE SCALE GENOMIC DNA]</scope>
    <source>
        <strain evidence="1 2">GY10130</strain>
    </source>
</reference>
<dbReference type="OrthoDB" id="893553at2"/>
<protein>
    <submittedName>
        <fullName evidence="1">Uncharacterized protein</fullName>
    </submittedName>
</protein>
<comment type="caution">
    <text evidence="1">The sequence shown here is derived from an EMBL/GenBank/DDBJ whole genome shotgun (WGS) entry which is preliminary data.</text>
</comment>